<keyword evidence="3" id="KW-1185">Reference proteome</keyword>
<dbReference type="PROSITE" id="PS51746">
    <property type="entry name" value="PPM_2"/>
    <property type="match status" value="1"/>
</dbReference>
<dbReference type="AlphaFoldDB" id="W4MA10"/>
<dbReference type="InterPro" id="IPR036457">
    <property type="entry name" value="PPM-type-like_dom_sf"/>
</dbReference>
<dbReference type="Gene3D" id="3.60.40.10">
    <property type="entry name" value="PPM-type phosphatase domain"/>
    <property type="match status" value="1"/>
</dbReference>
<name>W4MA10_9BACT</name>
<dbReference type="HOGENOM" id="CLU_1212989_0_0_7"/>
<evidence type="ECO:0000259" key="1">
    <source>
        <dbReference type="PROSITE" id="PS51746"/>
    </source>
</evidence>
<accession>W4MA10</accession>
<comment type="caution">
    <text evidence="2">The sequence shown here is derived from an EMBL/GenBank/DDBJ whole genome shotgun (WGS) entry which is preliminary data.</text>
</comment>
<dbReference type="Pfam" id="PF07228">
    <property type="entry name" value="SpoIIE"/>
    <property type="match status" value="1"/>
</dbReference>
<dbReference type="Proteomes" id="UP000019140">
    <property type="component" value="Unassembled WGS sequence"/>
</dbReference>
<evidence type="ECO:0000313" key="2">
    <source>
        <dbReference type="EMBL" id="ETX07219.1"/>
    </source>
</evidence>
<sequence length="228" mass="24571">MLTSTVAVLHDNAAHGEDNYLVRHLDDHATLDAVMDGVTGRGGREASQEVVNALSGAPLASPEAVAAILEEINQRFYQISLGRFLLTTASVVLCLGDRLHVVSAGDSPVWLIRPDTVQLLSSDARGFVHAGITRALGMQKTLRQLHRADVEIGSGDRLVLATDGVTDNMTHDELVDMVRGASSPDTAIEQMQGLIASRRAKGTLPEQLGGRFRNDDRTAIFRFFSTAD</sequence>
<protein>
    <recommendedName>
        <fullName evidence="1">PPM-type phosphatase domain-containing protein</fullName>
    </recommendedName>
</protein>
<gene>
    <name evidence="2" type="ORF">ETSY2_12445</name>
</gene>
<dbReference type="SMART" id="SM00331">
    <property type="entry name" value="PP2C_SIG"/>
    <property type="match status" value="1"/>
</dbReference>
<dbReference type="SUPFAM" id="SSF81606">
    <property type="entry name" value="PP2C-like"/>
    <property type="match status" value="1"/>
</dbReference>
<dbReference type="InterPro" id="IPR001932">
    <property type="entry name" value="PPM-type_phosphatase-like_dom"/>
</dbReference>
<dbReference type="EMBL" id="AZHX01000495">
    <property type="protein sequence ID" value="ETX07219.1"/>
    <property type="molecule type" value="Genomic_DNA"/>
</dbReference>
<proteinExistence type="predicted"/>
<organism evidence="2 3">
    <name type="scientific">Candidatus Entotheonella gemina</name>
    <dbReference type="NCBI Taxonomy" id="1429439"/>
    <lineage>
        <taxon>Bacteria</taxon>
        <taxon>Pseudomonadati</taxon>
        <taxon>Nitrospinota/Tectimicrobiota group</taxon>
        <taxon>Candidatus Tectimicrobiota</taxon>
        <taxon>Candidatus Entotheonellia</taxon>
        <taxon>Candidatus Entotheonellales</taxon>
        <taxon>Candidatus Entotheonellaceae</taxon>
        <taxon>Candidatus Entotheonella</taxon>
    </lineage>
</organism>
<feature type="domain" description="PPM-type phosphatase" evidence="1">
    <location>
        <begin position="1"/>
        <end position="224"/>
    </location>
</feature>
<evidence type="ECO:0000313" key="3">
    <source>
        <dbReference type="Proteomes" id="UP000019140"/>
    </source>
</evidence>
<dbReference type="SMART" id="SM00332">
    <property type="entry name" value="PP2Cc"/>
    <property type="match status" value="1"/>
</dbReference>
<reference evidence="2 3" key="1">
    <citation type="journal article" date="2014" name="Nature">
        <title>An environmental bacterial taxon with a large and distinct metabolic repertoire.</title>
        <authorList>
            <person name="Wilson M.C."/>
            <person name="Mori T."/>
            <person name="Ruckert C."/>
            <person name="Uria A.R."/>
            <person name="Helf M.J."/>
            <person name="Takada K."/>
            <person name="Gernert C."/>
            <person name="Steffens U.A."/>
            <person name="Heycke N."/>
            <person name="Schmitt S."/>
            <person name="Rinke C."/>
            <person name="Helfrich E.J."/>
            <person name="Brachmann A.O."/>
            <person name="Gurgui C."/>
            <person name="Wakimoto T."/>
            <person name="Kracht M."/>
            <person name="Crusemann M."/>
            <person name="Hentschel U."/>
            <person name="Abe I."/>
            <person name="Matsunaga S."/>
            <person name="Kalinowski J."/>
            <person name="Takeyama H."/>
            <person name="Piel J."/>
        </authorList>
    </citation>
    <scope>NUCLEOTIDE SEQUENCE [LARGE SCALE GENOMIC DNA]</scope>
    <source>
        <strain evidence="3">TSY2</strain>
    </source>
</reference>